<keyword evidence="4" id="KW-1185">Reference proteome</keyword>
<dbReference type="Pfam" id="PF04909">
    <property type="entry name" value="Amidohydro_2"/>
    <property type="match status" value="1"/>
</dbReference>
<dbReference type="OrthoDB" id="9787654at2"/>
<dbReference type="InterPro" id="IPR032466">
    <property type="entry name" value="Metal_Hydrolase"/>
</dbReference>
<dbReference type="STRING" id="1121022.GCA_000376105_01369"/>
<protein>
    <recommendedName>
        <fullName evidence="2">Amidohydrolase-related domain-containing protein</fullName>
    </recommendedName>
</protein>
<dbReference type="PANTHER" id="PTHR43569">
    <property type="entry name" value="AMIDOHYDROLASE"/>
    <property type="match status" value="1"/>
</dbReference>
<comment type="similarity">
    <text evidence="1">Belongs to the metallo-dependent hydrolases superfamily.</text>
</comment>
<evidence type="ECO:0000313" key="3">
    <source>
        <dbReference type="EMBL" id="ESQ90919.1"/>
    </source>
</evidence>
<feature type="domain" description="Amidohydrolase-related" evidence="2">
    <location>
        <begin position="3"/>
        <end position="272"/>
    </location>
</feature>
<gene>
    <name evidence="3" type="ORF">ABENE_11660</name>
</gene>
<dbReference type="eggNOG" id="COG3618">
    <property type="taxonomic scope" value="Bacteria"/>
</dbReference>
<dbReference type="EMBL" id="AWGB01000021">
    <property type="protein sequence ID" value="ESQ90919.1"/>
    <property type="molecule type" value="Genomic_DNA"/>
</dbReference>
<proteinExistence type="inferred from homology"/>
<evidence type="ECO:0000256" key="1">
    <source>
        <dbReference type="ARBA" id="ARBA00038310"/>
    </source>
</evidence>
<accession>V4PU51</accession>
<dbReference type="RefSeq" id="WP_018081035.1">
    <property type="nucleotide sequence ID" value="NZ_AQWM01000003.1"/>
</dbReference>
<name>V4PU51_9CAUL</name>
<dbReference type="SUPFAM" id="SSF51556">
    <property type="entry name" value="Metallo-dependent hydrolases"/>
    <property type="match status" value="1"/>
</dbReference>
<dbReference type="AlphaFoldDB" id="V4PU51"/>
<dbReference type="PANTHER" id="PTHR43569:SF2">
    <property type="entry name" value="AMIDOHYDROLASE-RELATED DOMAIN-CONTAINING PROTEIN"/>
    <property type="match status" value="1"/>
</dbReference>
<dbReference type="InterPro" id="IPR052350">
    <property type="entry name" value="Metallo-dep_Lactonases"/>
</dbReference>
<dbReference type="InterPro" id="IPR006680">
    <property type="entry name" value="Amidohydro-rel"/>
</dbReference>
<dbReference type="PATRIC" id="fig|1121022.4.peg.2365"/>
<evidence type="ECO:0000313" key="4">
    <source>
        <dbReference type="Proteomes" id="UP000017837"/>
    </source>
</evidence>
<dbReference type="GO" id="GO:0016787">
    <property type="term" value="F:hydrolase activity"/>
    <property type="evidence" value="ECO:0007669"/>
    <property type="project" value="InterPro"/>
</dbReference>
<reference evidence="3 4" key="1">
    <citation type="journal article" date="2014" name="Nature">
        <title>Sequential evolution of bacterial morphology by co-option of a developmental regulator.</title>
        <authorList>
            <person name="Jiang C."/>
            <person name="Brown P.J."/>
            <person name="Ducret A."/>
            <person name="Brun Y.V."/>
        </authorList>
    </citation>
    <scope>NUCLEOTIDE SEQUENCE [LARGE SCALE GENOMIC DNA]</scope>
    <source>
        <strain evidence="3 4">DSM 16100</strain>
    </source>
</reference>
<dbReference type="Proteomes" id="UP000017837">
    <property type="component" value="Unassembled WGS sequence"/>
</dbReference>
<comment type="caution">
    <text evidence="3">The sequence shown here is derived from an EMBL/GenBank/DDBJ whole genome shotgun (WGS) entry which is preliminary data.</text>
</comment>
<sequence length="274" mass="29965">MIIDAHQHLWQIGQNGHEWPTPDLSVIHQDFLPEDLMTATQGLGITGTILVQSQPSAHDTAWMLEVAAATPLIKAVVGWTDVTAPDAADQIAALARKPKLKGLRPMLQGLEDDWILRDAAQAGVQAMVTHGLTFDALVFTRHLPAIDSLAKRYPDLRIIIDHGAKPAIASGDTALWFDRIAAVAQNGNVTCKLSGLLTEAAPGQSPDDLTPYADHLLTAFGSERLMWGSDWPVIRLNGDYRLWFDWTKAWLAGKPDSTHNAIMGETARNLYSLN</sequence>
<organism evidence="3 4">
    <name type="scientific">Asticcacaulis benevestitus DSM 16100 = ATCC BAA-896</name>
    <dbReference type="NCBI Taxonomy" id="1121022"/>
    <lineage>
        <taxon>Bacteria</taxon>
        <taxon>Pseudomonadati</taxon>
        <taxon>Pseudomonadota</taxon>
        <taxon>Alphaproteobacteria</taxon>
        <taxon>Caulobacterales</taxon>
        <taxon>Caulobacteraceae</taxon>
        <taxon>Asticcacaulis</taxon>
    </lineage>
</organism>
<dbReference type="Gene3D" id="3.20.20.140">
    <property type="entry name" value="Metal-dependent hydrolases"/>
    <property type="match status" value="1"/>
</dbReference>
<evidence type="ECO:0000259" key="2">
    <source>
        <dbReference type="Pfam" id="PF04909"/>
    </source>
</evidence>